<accession>A0A0S7EFL4</accession>
<dbReference type="eggNOG" id="COG2919">
    <property type="taxonomic scope" value="Bacteria"/>
</dbReference>
<reference evidence="1 2" key="1">
    <citation type="journal article" date="2016" name="J. Zhejiang Univ. Sci. B">
        <title>Antibiotic resistance mechanisms of Myroides sp.</title>
        <authorList>
            <person name="Hu S."/>
            <person name="Yuan S."/>
            <person name="Qu H."/>
            <person name="Jiang T."/>
            <person name="Zhou Y."/>
            <person name="Wang M."/>
            <person name="Ming D."/>
        </authorList>
    </citation>
    <scope>NUCLEOTIDE SEQUENCE [LARGE SCALE GENOMIC DNA]</scope>
    <source>
        <strain evidence="1 2">PR63039</strain>
    </source>
</reference>
<sequence>MKIVETLKNYKYVSLLKNPFFLVGLLFVIWIIFFDSSSLLEQRVIDQEINKLEDNKKYFENEIAKDRQAIKGLKSGDATEKYARENYYMKRENEDVFIIEFDTLSAQ</sequence>
<evidence type="ECO:0000313" key="1">
    <source>
        <dbReference type="EMBL" id="ALU26328.1"/>
    </source>
</evidence>
<gene>
    <name evidence="1" type="ORF">AS202_09300</name>
</gene>
<dbReference type="GeneID" id="66974999"/>
<dbReference type="EMBL" id="CP013690">
    <property type="protein sequence ID" value="ALU26328.1"/>
    <property type="molecule type" value="Genomic_DNA"/>
</dbReference>
<proteinExistence type="predicted"/>
<dbReference type="AlphaFoldDB" id="A0A0S7EFL4"/>
<dbReference type="Pfam" id="PF04977">
    <property type="entry name" value="DivIC"/>
    <property type="match status" value="1"/>
</dbReference>
<name>A0A0S7EFL4_9FLAO</name>
<dbReference type="InterPro" id="IPR007060">
    <property type="entry name" value="FtsL/DivIC"/>
</dbReference>
<dbReference type="RefSeq" id="WP_006257148.1">
    <property type="nucleotide sequence ID" value="NZ_BCMQ01000006.1"/>
</dbReference>
<protein>
    <submittedName>
        <fullName evidence="1">Septum formation initiator</fullName>
    </submittedName>
</protein>
<dbReference type="KEGG" id="mod:AS202_09300"/>
<dbReference type="Proteomes" id="UP000069030">
    <property type="component" value="Chromosome"/>
</dbReference>
<evidence type="ECO:0000313" key="2">
    <source>
        <dbReference type="Proteomes" id="UP000069030"/>
    </source>
</evidence>
<organism evidence="1 2">
    <name type="scientific">Myroides odoratimimus</name>
    <dbReference type="NCBI Taxonomy" id="76832"/>
    <lineage>
        <taxon>Bacteria</taxon>
        <taxon>Pseudomonadati</taxon>
        <taxon>Bacteroidota</taxon>
        <taxon>Flavobacteriia</taxon>
        <taxon>Flavobacteriales</taxon>
        <taxon>Flavobacteriaceae</taxon>
        <taxon>Myroides</taxon>
    </lineage>
</organism>